<sequence length="117" mass="13230">MAHHMVRSGARTRYPYTVSVRGAVTPSAVVTRSSVRRMSNALTDYRRNMPLRRTAPYLEKTFGMLQVLPVRTRLTACASVFIYFFPTRDLTSEPLNVLPRPRHRGPFGVRAPPARGS</sequence>
<feature type="region of interest" description="Disordered" evidence="1">
    <location>
        <begin position="95"/>
        <end position="117"/>
    </location>
</feature>
<reference evidence="2" key="1">
    <citation type="submission" date="2018-04" db="EMBL/GenBank/DDBJ databases">
        <title>Transcriptome assembly of Sipha flava.</title>
        <authorList>
            <person name="Scully E.D."/>
            <person name="Geib S.M."/>
            <person name="Palmer N.A."/>
            <person name="Koch K."/>
            <person name="Bradshaw J."/>
            <person name="Heng-Moss T."/>
            <person name="Sarath G."/>
        </authorList>
    </citation>
    <scope>NUCLEOTIDE SEQUENCE</scope>
</reference>
<dbReference type="EMBL" id="GGMS01004654">
    <property type="protein sequence ID" value="MBY73857.1"/>
    <property type="molecule type" value="Transcribed_RNA"/>
</dbReference>
<gene>
    <name evidence="2" type="ORF">g.43378</name>
</gene>
<evidence type="ECO:0000313" key="2">
    <source>
        <dbReference type="EMBL" id="MBY73857.1"/>
    </source>
</evidence>
<proteinExistence type="predicted"/>
<dbReference type="AlphaFoldDB" id="A0A2S2Q7Z8"/>
<organism evidence="2">
    <name type="scientific">Sipha flava</name>
    <name type="common">yellow sugarcane aphid</name>
    <dbReference type="NCBI Taxonomy" id="143950"/>
    <lineage>
        <taxon>Eukaryota</taxon>
        <taxon>Metazoa</taxon>
        <taxon>Ecdysozoa</taxon>
        <taxon>Arthropoda</taxon>
        <taxon>Hexapoda</taxon>
        <taxon>Insecta</taxon>
        <taxon>Pterygota</taxon>
        <taxon>Neoptera</taxon>
        <taxon>Paraneoptera</taxon>
        <taxon>Hemiptera</taxon>
        <taxon>Sternorrhyncha</taxon>
        <taxon>Aphidomorpha</taxon>
        <taxon>Aphidoidea</taxon>
        <taxon>Aphididae</taxon>
        <taxon>Sipha</taxon>
    </lineage>
</organism>
<evidence type="ECO:0000256" key="1">
    <source>
        <dbReference type="SAM" id="MobiDB-lite"/>
    </source>
</evidence>
<accession>A0A2S2Q7Z8</accession>
<protein>
    <submittedName>
        <fullName evidence="2">Uncharacterized protein</fullName>
    </submittedName>
</protein>
<name>A0A2S2Q7Z8_9HEMI</name>